<reference evidence="2 3" key="1">
    <citation type="submission" date="2018-03" db="EMBL/GenBank/DDBJ databases">
        <title>Genomic Encyclopedia of Archaeal and Bacterial Type Strains, Phase II (KMG-II): from individual species to whole genera.</title>
        <authorList>
            <person name="Goeker M."/>
        </authorList>
    </citation>
    <scope>NUCLEOTIDE SEQUENCE [LARGE SCALE GENOMIC DNA]</scope>
    <source>
        <strain evidence="2 3">DSM 19711</strain>
    </source>
</reference>
<sequence>HVRKAMLGVILDRTVGDLHLPDSVRILAAANPASIAVDGDDLDAPLANRFLHLDYAPSTDAWIEGMTAGWRIPALDGLIEPTPARRTVAGAQVAAFIRTRPDLLHVVPANAAKAAGPWPSRRTWAMSAAVLAGLTPCASDPTGEEAEWLAVSGLVGEGAASEFLTWRRANDLPDPHDVLAAPGDVDWANLEPSRAWAVLAGVVALCTGRRTIAAWREAWAPLGHAAKAGRGDVAAALAVSLMRARPAGATPPSSAKGFMQVLTDAGLLPTQSTPASAPATATDPANAPASTVSAAAGATEDAA</sequence>
<name>A0A2T0QK68_9ACTN</name>
<dbReference type="EMBL" id="PVZF01000044">
    <property type="protein sequence ID" value="PRY04683.1"/>
    <property type="molecule type" value="Genomic_DNA"/>
</dbReference>
<protein>
    <submittedName>
        <fullName evidence="2">Uncharacterized protein</fullName>
    </submittedName>
</protein>
<evidence type="ECO:0000256" key="1">
    <source>
        <dbReference type="SAM" id="MobiDB-lite"/>
    </source>
</evidence>
<proteinExistence type="predicted"/>
<feature type="non-terminal residue" evidence="2">
    <location>
        <position position="1"/>
    </location>
</feature>
<organism evidence="2 3">
    <name type="scientific">Kineococcus rhizosphaerae</name>
    <dbReference type="NCBI Taxonomy" id="559628"/>
    <lineage>
        <taxon>Bacteria</taxon>
        <taxon>Bacillati</taxon>
        <taxon>Actinomycetota</taxon>
        <taxon>Actinomycetes</taxon>
        <taxon>Kineosporiales</taxon>
        <taxon>Kineosporiaceae</taxon>
        <taxon>Kineococcus</taxon>
    </lineage>
</organism>
<accession>A0A2T0QK68</accession>
<dbReference type="AlphaFoldDB" id="A0A2T0QK68"/>
<evidence type="ECO:0000313" key="2">
    <source>
        <dbReference type="EMBL" id="PRY04683.1"/>
    </source>
</evidence>
<feature type="region of interest" description="Disordered" evidence="1">
    <location>
        <begin position="269"/>
        <end position="303"/>
    </location>
</feature>
<dbReference type="Proteomes" id="UP000238083">
    <property type="component" value="Unassembled WGS sequence"/>
</dbReference>
<dbReference type="RefSeq" id="WP_106215774.1">
    <property type="nucleotide sequence ID" value="NZ_PVZF01000044.1"/>
</dbReference>
<evidence type="ECO:0000313" key="3">
    <source>
        <dbReference type="Proteomes" id="UP000238083"/>
    </source>
</evidence>
<keyword evidence="3" id="KW-1185">Reference proteome</keyword>
<gene>
    <name evidence="2" type="ORF">CLV37_1441</name>
</gene>
<comment type="caution">
    <text evidence="2">The sequence shown here is derived from an EMBL/GenBank/DDBJ whole genome shotgun (WGS) entry which is preliminary data.</text>
</comment>